<keyword evidence="2" id="KW-1185">Reference proteome</keyword>
<evidence type="ECO:0008006" key="3">
    <source>
        <dbReference type="Google" id="ProtNLM"/>
    </source>
</evidence>
<dbReference type="Proteomes" id="UP001221142">
    <property type="component" value="Unassembled WGS sequence"/>
</dbReference>
<sequence length="484" mass="54810">MGTLNQVPPEMWVKILDGLPPSTLRAVYDSTKFLKGVSSGLIHSHFTFHPYYRKNATSVIRLRSDANVQAALERLDYWSANEIVRHVRSCSLEPWETTFETKRAGAIFDTDEPLVLLDAFFQRLPSFTGLTRFHADRVHFSADAVTTLRGLPLLRDIQISLCTVAWDEEAPSQVLALTNFAIHPHHDMSTDVTGDFNFWINSLRTDVLRKLEVQWNPQIPFQHIHIISSFRALVELSIDVDLSHITLHFLSLLSQLRIRVLGLSDSKGHRISLQSDETQQLPVPFIPTLTDYCGPIHTLHIFLRCPGLTRLITHDGDNVELMLLLQSHAPPRITSLTATFIRQLQWLSFEEMLKFLPHLTELRINAKSGSPETLTQLLDTLAHAVNLPRSLTRLALILESLPPLPDARTPLALPNYAPLRAVLAGRCTAFERLWISHARHVYSWRPRNLDGVEEERAVEVPVCVCAHLDGGLKVDAMFEGFWGL</sequence>
<comment type="caution">
    <text evidence="1">The sequence shown here is derived from an EMBL/GenBank/DDBJ whole genome shotgun (WGS) entry which is preliminary data.</text>
</comment>
<protein>
    <recommendedName>
        <fullName evidence="3">F-box domain-containing protein</fullName>
    </recommendedName>
</protein>
<name>A0AAD7CCV3_9AGAR</name>
<gene>
    <name evidence="1" type="ORF">FB45DRAFT_999737</name>
</gene>
<accession>A0AAD7CCV3</accession>
<dbReference type="AlphaFoldDB" id="A0AAD7CCV3"/>
<dbReference type="InterPro" id="IPR032675">
    <property type="entry name" value="LRR_dom_sf"/>
</dbReference>
<dbReference type="Gene3D" id="3.80.10.10">
    <property type="entry name" value="Ribonuclease Inhibitor"/>
    <property type="match status" value="1"/>
</dbReference>
<evidence type="ECO:0000313" key="2">
    <source>
        <dbReference type="Proteomes" id="UP001221142"/>
    </source>
</evidence>
<evidence type="ECO:0000313" key="1">
    <source>
        <dbReference type="EMBL" id="KAJ7644841.1"/>
    </source>
</evidence>
<reference evidence="1" key="1">
    <citation type="submission" date="2023-03" db="EMBL/GenBank/DDBJ databases">
        <title>Massive genome expansion in bonnet fungi (Mycena s.s.) driven by repeated elements and novel gene families across ecological guilds.</title>
        <authorList>
            <consortium name="Lawrence Berkeley National Laboratory"/>
            <person name="Harder C.B."/>
            <person name="Miyauchi S."/>
            <person name="Viragh M."/>
            <person name="Kuo A."/>
            <person name="Thoen E."/>
            <person name="Andreopoulos B."/>
            <person name="Lu D."/>
            <person name="Skrede I."/>
            <person name="Drula E."/>
            <person name="Henrissat B."/>
            <person name="Morin E."/>
            <person name="Kohler A."/>
            <person name="Barry K."/>
            <person name="LaButti K."/>
            <person name="Morin E."/>
            <person name="Salamov A."/>
            <person name="Lipzen A."/>
            <person name="Mereny Z."/>
            <person name="Hegedus B."/>
            <person name="Baldrian P."/>
            <person name="Stursova M."/>
            <person name="Weitz H."/>
            <person name="Taylor A."/>
            <person name="Grigoriev I.V."/>
            <person name="Nagy L.G."/>
            <person name="Martin F."/>
            <person name="Kauserud H."/>
        </authorList>
    </citation>
    <scope>NUCLEOTIDE SEQUENCE</scope>
    <source>
        <strain evidence="1">9284</strain>
    </source>
</reference>
<dbReference type="EMBL" id="JARKIF010000003">
    <property type="protein sequence ID" value="KAJ7644841.1"/>
    <property type="molecule type" value="Genomic_DNA"/>
</dbReference>
<organism evidence="1 2">
    <name type="scientific">Roridomyces roridus</name>
    <dbReference type="NCBI Taxonomy" id="1738132"/>
    <lineage>
        <taxon>Eukaryota</taxon>
        <taxon>Fungi</taxon>
        <taxon>Dikarya</taxon>
        <taxon>Basidiomycota</taxon>
        <taxon>Agaricomycotina</taxon>
        <taxon>Agaricomycetes</taxon>
        <taxon>Agaricomycetidae</taxon>
        <taxon>Agaricales</taxon>
        <taxon>Marasmiineae</taxon>
        <taxon>Mycenaceae</taxon>
        <taxon>Roridomyces</taxon>
    </lineage>
</organism>
<proteinExistence type="predicted"/>